<dbReference type="InterPro" id="IPR036736">
    <property type="entry name" value="ACP-like_sf"/>
</dbReference>
<dbReference type="GO" id="GO:0031177">
    <property type="term" value="F:phosphopantetheine binding"/>
    <property type="evidence" value="ECO:0007669"/>
    <property type="project" value="InterPro"/>
</dbReference>
<feature type="non-terminal residue" evidence="5">
    <location>
        <position position="1"/>
    </location>
</feature>
<dbReference type="Proteomes" id="UP001185863">
    <property type="component" value="Unassembled WGS sequence"/>
</dbReference>
<feature type="domain" description="Carrier" evidence="4">
    <location>
        <begin position="80"/>
        <end position="155"/>
    </location>
</feature>
<comment type="cofactor">
    <cofactor evidence="1">
        <name>pantetheine 4'-phosphate</name>
        <dbReference type="ChEBI" id="CHEBI:47942"/>
    </cofactor>
</comment>
<name>A0AAE4V792_9NOCA</name>
<dbReference type="PANTHER" id="PTHR45527:SF1">
    <property type="entry name" value="FATTY ACID SYNTHASE"/>
    <property type="match status" value="1"/>
</dbReference>
<sequence>DTGPGGFKRLVGYTVPVSTYQPRDVNKYSRALRATLPDYMIPAAVIEVESLPMTVNGKLDVKALPSAEEVLGVDAGARTEPRDTTERVLSDLFGDILGVPTPGVDDNFFDLGGHSLLATRLISRARAALDTDLVMRDLFEAPTVAELADRIRGNTGSTRSVLTARPRPRNLPLSAAQQRLWLLQQMDPGSAAYNFPIVLRLRDGLDPGLLAQALADVVARHESLRTVFGEHDGEPVQVILGDVRPDVCVVDGTDAELFRLVGDTVGRAFDLATEIPIRAALIRIGDEQVLAIVLHHIATDEWSDRPFLRDLMTAYASRAQNAAPAWEPLDVQYADYTLWQREMLGDPQDPSSLVSRQLDYWAKTLDGAPEELVLPADRTRPARPSFSGGAIETVLNAATTRSLRTLARATGTTMFMVMHAA</sequence>
<dbReference type="PANTHER" id="PTHR45527">
    <property type="entry name" value="NONRIBOSOMAL PEPTIDE SYNTHETASE"/>
    <property type="match status" value="1"/>
</dbReference>
<dbReference type="GO" id="GO:0003824">
    <property type="term" value="F:catalytic activity"/>
    <property type="evidence" value="ECO:0007669"/>
    <property type="project" value="InterPro"/>
</dbReference>
<evidence type="ECO:0000313" key="5">
    <source>
        <dbReference type="EMBL" id="MDV7269103.1"/>
    </source>
</evidence>
<dbReference type="PROSITE" id="PS50075">
    <property type="entry name" value="CARRIER"/>
    <property type="match status" value="1"/>
</dbReference>
<dbReference type="SUPFAM" id="SSF56801">
    <property type="entry name" value="Acetyl-CoA synthetase-like"/>
    <property type="match status" value="1"/>
</dbReference>
<dbReference type="GO" id="GO:0043041">
    <property type="term" value="P:amino acid activation for nonribosomal peptide biosynthetic process"/>
    <property type="evidence" value="ECO:0007669"/>
    <property type="project" value="TreeGrafter"/>
</dbReference>
<comment type="caution">
    <text evidence="5">The sequence shown here is derived from an EMBL/GenBank/DDBJ whole genome shotgun (WGS) entry which is preliminary data.</text>
</comment>
<protein>
    <submittedName>
        <fullName evidence="5">Condensation domain-containing protein</fullName>
    </submittedName>
</protein>
<dbReference type="Gene3D" id="1.10.1200.10">
    <property type="entry name" value="ACP-like"/>
    <property type="match status" value="1"/>
</dbReference>
<dbReference type="FunFam" id="1.10.1200.10:FF:000016">
    <property type="entry name" value="Non-ribosomal peptide synthase"/>
    <property type="match status" value="1"/>
</dbReference>
<feature type="non-terminal residue" evidence="5">
    <location>
        <position position="421"/>
    </location>
</feature>
<dbReference type="Gene3D" id="3.30.559.10">
    <property type="entry name" value="Chloramphenicol acetyltransferase-like domain"/>
    <property type="match status" value="1"/>
</dbReference>
<dbReference type="RefSeq" id="WP_317769437.1">
    <property type="nucleotide sequence ID" value="NZ_JAWLUP010000325.1"/>
</dbReference>
<dbReference type="InterPro" id="IPR045851">
    <property type="entry name" value="AMP-bd_C_sf"/>
</dbReference>
<proteinExistence type="predicted"/>
<dbReference type="SMART" id="SM00823">
    <property type="entry name" value="PKS_PP"/>
    <property type="match status" value="1"/>
</dbReference>
<organism evidence="5 6">
    <name type="scientific">Rhodococcus oxybenzonivorans</name>
    <dbReference type="NCBI Taxonomy" id="1990687"/>
    <lineage>
        <taxon>Bacteria</taxon>
        <taxon>Bacillati</taxon>
        <taxon>Actinomycetota</taxon>
        <taxon>Actinomycetes</taxon>
        <taxon>Mycobacteriales</taxon>
        <taxon>Nocardiaceae</taxon>
        <taxon>Rhodococcus</taxon>
    </lineage>
</organism>
<evidence type="ECO:0000313" key="6">
    <source>
        <dbReference type="Proteomes" id="UP001185863"/>
    </source>
</evidence>
<dbReference type="AlphaFoldDB" id="A0AAE4V792"/>
<evidence type="ECO:0000256" key="3">
    <source>
        <dbReference type="ARBA" id="ARBA00022553"/>
    </source>
</evidence>
<dbReference type="InterPro" id="IPR023213">
    <property type="entry name" value="CAT-like_dom_sf"/>
</dbReference>
<dbReference type="GO" id="GO:0008610">
    <property type="term" value="P:lipid biosynthetic process"/>
    <property type="evidence" value="ECO:0007669"/>
    <property type="project" value="UniProtKB-ARBA"/>
</dbReference>
<dbReference type="Gene3D" id="3.30.300.30">
    <property type="match status" value="1"/>
</dbReference>
<evidence type="ECO:0000259" key="4">
    <source>
        <dbReference type="PROSITE" id="PS50075"/>
    </source>
</evidence>
<dbReference type="EMBL" id="JAWLUP010000325">
    <property type="protein sequence ID" value="MDV7269103.1"/>
    <property type="molecule type" value="Genomic_DNA"/>
</dbReference>
<dbReference type="Pfam" id="PF00668">
    <property type="entry name" value="Condensation"/>
    <property type="match status" value="1"/>
</dbReference>
<dbReference type="GO" id="GO:0044550">
    <property type="term" value="P:secondary metabolite biosynthetic process"/>
    <property type="evidence" value="ECO:0007669"/>
    <property type="project" value="TreeGrafter"/>
</dbReference>
<dbReference type="InterPro" id="IPR006162">
    <property type="entry name" value="Ppantetheine_attach_site"/>
</dbReference>
<reference evidence="5" key="1">
    <citation type="submission" date="2023-10" db="EMBL/GenBank/DDBJ databases">
        <title>Development of a sustainable strategy for remediation of hydrocarbon-contaminated territories based on the waste exchange concept.</title>
        <authorList>
            <person name="Krivoruchko A."/>
        </authorList>
    </citation>
    <scope>NUCLEOTIDE SEQUENCE</scope>
    <source>
        <strain evidence="5">IEGM 68</strain>
    </source>
</reference>
<evidence type="ECO:0000256" key="1">
    <source>
        <dbReference type="ARBA" id="ARBA00001957"/>
    </source>
</evidence>
<dbReference type="GO" id="GO:0072330">
    <property type="term" value="P:monocarboxylic acid biosynthetic process"/>
    <property type="evidence" value="ECO:0007669"/>
    <property type="project" value="UniProtKB-ARBA"/>
</dbReference>
<dbReference type="InterPro" id="IPR020806">
    <property type="entry name" value="PKS_PP-bd"/>
</dbReference>
<dbReference type="InterPro" id="IPR001242">
    <property type="entry name" value="Condensation_dom"/>
</dbReference>
<keyword evidence="2" id="KW-0596">Phosphopantetheine</keyword>
<dbReference type="Pfam" id="PF00550">
    <property type="entry name" value="PP-binding"/>
    <property type="match status" value="1"/>
</dbReference>
<gene>
    <name evidence="5" type="ORF">R4315_31805</name>
</gene>
<dbReference type="SUPFAM" id="SSF52777">
    <property type="entry name" value="CoA-dependent acyltransferases"/>
    <property type="match status" value="2"/>
</dbReference>
<dbReference type="InterPro" id="IPR009081">
    <property type="entry name" value="PP-bd_ACP"/>
</dbReference>
<dbReference type="GO" id="GO:0005829">
    <property type="term" value="C:cytosol"/>
    <property type="evidence" value="ECO:0007669"/>
    <property type="project" value="TreeGrafter"/>
</dbReference>
<keyword evidence="3" id="KW-0597">Phosphoprotein</keyword>
<dbReference type="Gene3D" id="3.30.559.30">
    <property type="entry name" value="Nonribosomal peptide synthetase, condensation domain"/>
    <property type="match status" value="1"/>
</dbReference>
<dbReference type="SUPFAM" id="SSF47336">
    <property type="entry name" value="ACP-like"/>
    <property type="match status" value="1"/>
</dbReference>
<dbReference type="PROSITE" id="PS00012">
    <property type="entry name" value="PHOSPHOPANTETHEINE"/>
    <property type="match status" value="1"/>
</dbReference>
<evidence type="ECO:0000256" key="2">
    <source>
        <dbReference type="ARBA" id="ARBA00022450"/>
    </source>
</evidence>
<accession>A0AAE4V792</accession>